<gene>
    <name evidence="8" type="primary">LOC111307653</name>
</gene>
<name>A0A6P6A9B6_DURZI</name>
<proteinExistence type="inferred from homology"/>
<sequence>MKKQENVCETQVLVLPFPVQGHVNPMLQFSKRLVSKGLEVTLLTFTGNKPLAVQDGPVKLEPISDDLEADNLLVESPDAYLERFKAVVTLRLPQIIAKLGMSKSNHSVSCLIYDSVIPWALDIAKQQGLHGAAFFTQSCAVNTIFYNVHEGLLKVPLAAQSSFSIVGLPLLEEYDLPTFVYDIGAYPALTHLSVNQFLNFRKADWVLVNTFTSLEEEVLSWMGSLRSIKTIGPTIPSKYLDKRLEDDKDYGIHLFKPEIDICNNWLNSKETGSVVYVSFGSLAALGEEQMKDLALGLKGSNSYFLWVVRETEKKKLPANFLEESSEKGLVVSWSPQLEVLAHKAVGCFMTHCGWNSTLEALSLGVPMVAVPQFSDQTTNAKLVADVWQVGIRARMDDKGIITKEEIERCIREIMGGDKSKAIKWNSDKWKKLAVQAVNEGGSSDKNIDEFVAQLRCK</sequence>
<feature type="domain" description="Glycosyltransferase N-terminal" evidence="6">
    <location>
        <begin position="11"/>
        <end position="41"/>
    </location>
</feature>
<dbReference type="InterPro" id="IPR035595">
    <property type="entry name" value="UDP_glycos_trans_CS"/>
</dbReference>
<dbReference type="Proteomes" id="UP000515121">
    <property type="component" value="Unplaced"/>
</dbReference>
<dbReference type="InterPro" id="IPR058980">
    <property type="entry name" value="Glyco_transf_N"/>
</dbReference>
<dbReference type="PROSITE" id="PS00375">
    <property type="entry name" value="UDPGT"/>
    <property type="match status" value="1"/>
</dbReference>
<dbReference type="AlphaFoldDB" id="A0A6P6A9B6"/>
<comment type="similarity">
    <text evidence="1 4">Belongs to the UDP-glycosyltransferase family.</text>
</comment>
<evidence type="ECO:0000256" key="4">
    <source>
        <dbReference type="RuleBase" id="RU003718"/>
    </source>
</evidence>
<dbReference type="GeneID" id="111307653"/>
<dbReference type="SUPFAM" id="SSF53756">
    <property type="entry name" value="UDP-Glycosyltransferase/glycogen phosphorylase"/>
    <property type="match status" value="1"/>
</dbReference>
<dbReference type="Pfam" id="PF00201">
    <property type="entry name" value="UDPGT"/>
    <property type="match status" value="1"/>
</dbReference>
<dbReference type="Gene3D" id="3.40.50.2000">
    <property type="entry name" value="Glycogen Phosphorylase B"/>
    <property type="match status" value="2"/>
</dbReference>
<keyword evidence="2 4" id="KW-0328">Glycosyltransferase</keyword>
<dbReference type="InterPro" id="IPR002213">
    <property type="entry name" value="UDP_glucos_trans"/>
</dbReference>
<evidence type="ECO:0000313" key="7">
    <source>
        <dbReference type="Proteomes" id="UP000515121"/>
    </source>
</evidence>
<organism evidence="7 8">
    <name type="scientific">Durio zibethinus</name>
    <name type="common">Durian</name>
    <dbReference type="NCBI Taxonomy" id="66656"/>
    <lineage>
        <taxon>Eukaryota</taxon>
        <taxon>Viridiplantae</taxon>
        <taxon>Streptophyta</taxon>
        <taxon>Embryophyta</taxon>
        <taxon>Tracheophyta</taxon>
        <taxon>Spermatophyta</taxon>
        <taxon>Magnoliopsida</taxon>
        <taxon>eudicotyledons</taxon>
        <taxon>Gunneridae</taxon>
        <taxon>Pentapetalae</taxon>
        <taxon>rosids</taxon>
        <taxon>malvids</taxon>
        <taxon>Malvales</taxon>
        <taxon>Malvaceae</taxon>
        <taxon>Helicteroideae</taxon>
        <taxon>Durio</taxon>
    </lineage>
</organism>
<evidence type="ECO:0000256" key="2">
    <source>
        <dbReference type="ARBA" id="ARBA00022676"/>
    </source>
</evidence>
<protein>
    <recommendedName>
        <fullName evidence="5">Glycosyltransferase</fullName>
        <ecNumber evidence="5">2.4.1.-</ecNumber>
    </recommendedName>
</protein>
<keyword evidence="7" id="KW-1185">Reference proteome</keyword>
<dbReference type="Pfam" id="PF26168">
    <property type="entry name" value="Glyco_transf_N"/>
    <property type="match status" value="1"/>
</dbReference>
<dbReference type="EC" id="2.4.1.-" evidence="5"/>
<dbReference type="PANTHER" id="PTHR11926">
    <property type="entry name" value="GLUCOSYL/GLUCURONOSYL TRANSFERASES"/>
    <property type="match status" value="1"/>
</dbReference>
<dbReference type="GO" id="GO:0080044">
    <property type="term" value="F:quercetin 7-O-glucosyltransferase activity"/>
    <property type="evidence" value="ECO:0007669"/>
    <property type="project" value="TreeGrafter"/>
</dbReference>
<accession>A0A6P6A9B6</accession>
<dbReference type="PANTHER" id="PTHR11926:SF1560">
    <property type="entry name" value="UDP-GLYCOSYLTRANSFERASE 74E1-RELATED"/>
    <property type="match status" value="1"/>
</dbReference>
<dbReference type="RefSeq" id="XP_022761458.1">
    <property type="nucleotide sequence ID" value="XM_022905723.1"/>
</dbReference>
<dbReference type="CDD" id="cd03784">
    <property type="entry name" value="GT1_Gtf-like"/>
    <property type="match status" value="1"/>
</dbReference>
<dbReference type="GO" id="GO:0080043">
    <property type="term" value="F:quercetin 3-O-glucosyltransferase activity"/>
    <property type="evidence" value="ECO:0007669"/>
    <property type="project" value="TreeGrafter"/>
</dbReference>
<evidence type="ECO:0000313" key="8">
    <source>
        <dbReference type="RefSeq" id="XP_022761458.1"/>
    </source>
</evidence>
<evidence type="ECO:0000256" key="1">
    <source>
        <dbReference type="ARBA" id="ARBA00009995"/>
    </source>
</evidence>
<evidence type="ECO:0000256" key="5">
    <source>
        <dbReference type="RuleBase" id="RU362057"/>
    </source>
</evidence>
<reference evidence="8" key="1">
    <citation type="submission" date="2025-08" db="UniProtKB">
        <authorList>
            <consortium name="RefSeq"/>
        </authorList>
    </citation>
    <scope>IDENTIFICATION</scope>
    <source>
        <tissue evidence="8">Fruit stalk</tissue>
    </source>
</reference>
<evidence type="ECO:0000259" key="6">
    <source>
        <dbReference type="Pfam" id="PF26168"/>
    </source>
</evidence>
<dbReference type="FunFam" id="3.40.50.2000:FF:000019">
    <property type="entry name" value="Glycosyltransferase"/>
    <property type="match status" value="1"/>
</dbReference>
<keyword evidence="3 4" id="KW-0808">Transferase</keyword>
<dbReference type="OrthoDB" id="5835829at2759"/>
<dbReference type="KEGG" id="dzi:111307653"/>
<evidence type="ECO:0000256" key="3">
    <source>
        <dbReference type="ARBA" id="ARBA00022679"/>
    </source>
</evidence>